<evidence type="ECO:0000256" key="1">
    <source>
        <dbReference type="SAM" id="MobiDB-lite"/>
    </source>
</evidence>
<dbReference type="Proteomes" id="UP000655830">
    <property type="component" value="Unassembled WGS sequence"/>
</dbReference>
<protein>
    <submittedName>
        <fullName evidence="3">Uncharacterized protein</fullName>
    </submittedName>
</protein>
<gene>
    <name evidence="3" type="ORF">H8718_12525</name>
</gene>
<organism evidence="3 4">
    <name type="scientific">Zhenhengia yiwuensis</name>
    <dbReference type="NCBI Taxonomy" id="2763666"/>
    <lineage>
        <taxon>Bacteria</taxon>
        <taxon>Bacillati</taxon>
        <taxon>Bacillota</taxon>
        <taxon>Clostridia</taxon>
        <taxon>Lachnospirales</taxon>
        <taxon>Lachnospiraceae</taxon>
        <taxon>Zhenhengia</taxon>
    </lineage>
</organism>
<reference evidence="3" key="1">
    <citation type="submission" date="2020-08" db="EMBL/GenBank/DDBJ databases">
        <title>Genome public.</title>
        <authorList>
            <person name="Liu C."/>
            <person name="Sun Q."/>
        </authorList>
    </citation>
    <scope>NUCLEOTIDE SEQUENCE</scope>
    <source>
        <strain evidence="3">NSJ-12</strain>
    </source>
</reference>
<dbReference type="AlphaFoldDB" id="A0A926ELQ1"/>
<evidence type="ECO:0000313" key="3">
    <source>
        <dbReference type="EMBL" id="MBC8580353.1"/>
    </source>
</evidence>
<keyword evidence="4" id="KW-1185">Reference proteome</keyword>
<dbReference type="EMBL" id="JACRSY010000019">
    <property type="protein sequence ID" value="MBC8580353.1"/>
    <property type="molecule type" value="Genomic_DNA"/>
</dbReference>
<dbReference type="RefSeq" id="WP_249333181.1">
    <property type="nucleotide sequence ID" value="NZ_JACRSY010000019.1"/>
</dbReference>
<feature type="transmembrane region" description="Helical" evidence="2">
    <location>
        <begin position="45"/>
        <end position="64"/>
    </location>
</feature>
<evidence type="ECO:0000256" key="2">
    <source>
        <dbReference type="SAM" id="Phobius"/>
    </source>
</evidence>
<evidence type="ECO:0000313" key="4">
    <source>
        <dbReference type="Proteomes" id="UP000655830"/>
    </source>
</evidence>
<name>A0A926ELQ1_9FIRM</name>
<keyword evidence="2" id="KW-0812">Transmembrane</keyword>
<feature type="compositionally biased region" description="Basic and acidic residues" evidence="1">
    <location>
        <begin position="1"/>
        <end position="11"/>
    </location>
</feature>
<sequence>MDDEQKVKAEAEQEENQELPNTTLMSMKENVYDHLNVSLKTMNRVIALLVIAIIVFTTFGIWQAHIK</sequence>
<accession>A0A926ELQ1</accession>
<comment type="caution">
    <text evidence="3">The sequence shown here is derived from an EMBL/GenBank/DDBJ whole genome shotgun (WGS) entry which is preliminary data.</text>
</comment>
<feature type="region of interest" description="Disordered" evidence="1">
    <location>
        <begin position="1"/>
        <end position="21"/>
    </location>
</feature>
<proteinExistence type="predicted"/>
<keyword evidence="2" id="KW-1133">Transmembrane helix</keyword>
<keyword evidence="2" id="KW-0472">Membrane</keyword>